<comment type="subcellular location">
    <subcellularLocation>
        <location evidence="1">Membrane</location>
        <topology evidence="1">Multi-pass membrane protein</topology>
    </subcellularLocation>
</comment>
<feature type="transmembrane region" description="Helical" evidence="5">
    <location>
        <begin position="100"/>
        <end position="123"/>
    </location>
</feature>
<evidence type="ECO:0000256" key="2">
    <source>
        <dbReference type="ARBA" id="ARBA00022692"/>
    </source>
</evidence>
<name>A0A1T4Z7W6_9ACTN</name>
<keyword evidence="2 5" id="KW-0812">Transmembrane</keyword>
<reference evidence="8" key="1">
    <citation type="submission" date="2017-02" db="EMBL/GenBank/DDBJ databases">
        <authorList>
            <person name="Varghese N."/>
            <person name="Submissions S."/>
        </authorList>
    </citation>
    <scope>NUCLEOTIDE SEQUENCE [LARGE SCALE GENOMIC DNA]</scope>
    <source>
        <strain evidence="8">9H-4</strain>
    </source>
</reference>
<dbReference type="Proteomes" id="UP000191040">
    <property type="component" value="Chromosome I"/>
</dbReference>
<keyword evidence="3 5" id="KW-1133">Transmembrane helix</keyword>
<evidence type="ECO:0000256" key="5">
    <source>
        <dbReference type="SAM" id="Phobius"/>
    </source>
</evidence>
<gene>
    <name evidence="7" type="ORF">SAMN06295964_3077</name>
</gene>
<dbReference type="AlphaFoldDB" id="A0A1T4Z7W6"/>
<dbReference type="GO" id="GO:0016020">
    <property type="term" value="C:membrane"/>
    <property type="evidence" value="ECO:0007669"/>
    <property type="project" value="UniProtKB-SubCell"/>
</dbReference>
<feature type="signal peptide" evidence="6">
    <location>
        <begin position="1"/>
        <end position="22"/>
    </location>
</feature>
<dbReference type="RefSeq" id="WP_078700959.1">
    <property type="nucleotide sequence ID" value="NZ_LT796768.1"/>
</dbReference>
<evidence type="ECO:0000313" key="7">
    <source>
        <dbReference type="EMBL" id="SKB10064.1"/>
    </source>
</evidence>
<protein>
    <submittedName>
        <fullName evidence="7">DoxX-like family protein</fullName>
    </submittedName>
</protein>
<dbReference type="STRING" id="1736691.SAMN06295964_3077"/>
<evidence type="ECO:0000256" key="1">
    <source>
        <dbReference type="ARBA" id="ARBA00004141"/>
    </source>
</evidence>
<dbReference type="EMBL" id="LT796768">
    <property type="protein sequence ID" value="SKB10064.1"/>
    <property type="molecule type" value="Genomic_DNA"/>
</dbReference>
<keyword evidence="4 5" id="KW-0472">Membrane</keyword>
<organism evidence="7 8">
    <name type="scientific">Aeromicrobium choanae</name>
    <dbReference type="NCBI Taxonomy" id="1736691"/>
    <lineage>
        <taxon>Bacteria</taxon>
        <taxon>Bacillati</taxon>
        <taxon>Actinomycetota</taxon>
        <taxon>Actinomycetes</taxon>
        <taxon>Propionibacteriales</taxon>
        <taxon>Nocardioidaceae</taxon>
        <taxon>Aeromicrobium</taxon>
    </lineage>
</organism>
<accession>A0A1T4Z7W6</accession>
<evidence type="ECO:0000256" key="3">
    <source>
        <dbReference type="ARBA" id="ARBA00022989"/>
    </source>
</evidence>
<dbReference type="OrthoDB" id="3790625at2"/>
<dbReference type="InterPro" id="IPR032808">
    <property type="entry name" value="DoxX"/>
</dbReference>
<sequence length="126" mass="13656">MNIVLWILAGALALAFTAGALAQLTKTKESYRRLGRSQYWVDDFTSGQIKAIGTTKLIGATGLILPAALGIVPVLTPVAACGLALFMSGAATTRFRRMEWNYLLGDLVFLGLFAFLAWGRFVLEPF</sequence>
<keyword evidence="8" id="KW-1185">Reference proteome</keyword>
<evidence type="ECO:0000256" key="6">
    <source>
        <dbReference type="SAM" id="SignalP"/>
    </source>
</evidence>
<feature type="chain" id="PRO_5039046065" evidence="6">
    <location>
        <begin position="23"/>
        <end position="126"/>
    </location>
</feature>
<evidence type="ECO:0000256" key="4">
    <source>
        <dbReference type="ARBA" id="ARBA00023136"/>
    </source>
</evidence>
<feature type="transmembrane region" description="Helical" evidence="5">
    <location>
        <begin position="63"/>
        <end position="88"/>
    </location>
</feature>
<proteinExistence type="predicted"/>
<dbReference type="Pfam" id="PF13564">
    <property type="entry name" value="DoxX_2"/>
    <property type="match status" value="1"/>
</dbReference>
<evidence type="ECO:0000313" key="8">
    <source>
        <dbReference type="Proteomes" id="UP000191040"/>
    </source>
</evidence>
<keyword evidence="6" id="KW-0732">Signal</keyword>